<sequence length="88" mass="10486">MKYKNASNVLPEHLLVEIQKYIQGEYIYIPAQQSSYKKWGEKSGIRKILSNRNKEIIRKYKDGYKMLDLANEYCLSIHSIKQIIYKND</sequence>
<dbReference type="SUPFAM" id="SSF46689">
    <property type="entry name" value="Homeodomain-like"/>
    <property type="match status" value="1"/>
</dbReference>
<name>A0A7X9SQY4_CLOBE</name>
<dbReference type="NCBIfam" id="NF040785">
    <property type="entry name" value="CD3324_fam"/>
    <property type="match status" value="1"/>
</dbReference>
<reference evidence="1 2" key="1">
    <citation type="submission" date="2020-04" db="EMBL/GenBank/DDBJ databases">
        <authorList>
            <person name="Hitch T.C.A."/>
            <person name="Wylensek D."/>
            <person name="Clavel T."/>
        </authorList>
    </citation>
    <scope>NUCLEOTIDE SEQUENCE [LARGE SCALE GENOMIC DNA]</scope>
    <source>
        <strain evidence="1 2">WB01_NA02</strain>
    </source>
</reference>
<gene>
    <name evidence="1" type="ORF">HF849_16920</name>
</gene>
<comment type="caution">
    <text evidence="1">The sequence shown here is derived from an EMBL/GenBank/DDBJ whole genome shotgun (WGS) entry which is preliminary data.</text>
</comment>
<evidence type="ECO:0000313" key="2">
    <source>
        <dbReference type="Proteomes" id="UP000587880"/>
    </source>
</evidence>
<dbReference type="InterPro" id="IPR009057">
    <property type="entry name" value="Homeodomain-like_sf"/>
</dbReference>
<accession>A0A7X9SQY4</accession>
<dbReference type="RefSeq" id="WP_168982562.1">
    <property type="nucleotide sequence ID" value="NZ_JABAGD010000033.1"/>
</dbReference>
<organism evidence="1 2">
    <name type="scientific">Clostridium beijerinckii</name>
    <name type="common">Clostridium MP</name>
    <dbReference type="NCBI Taxonomy" id="1520"/>
    <lineage>
        <taxon>Bacteria</taxon>
        <taxon>Bacillati</taxon>
        <taxon>Bacillota</taxon>
        <taxon>Clostridia</taxon>
        <taxon>Eubacteriales</taxon>
        <taxon>Clostridiaceae</taxon>
        <taxon>Clostridium</taxon>
    </lineage>
</organism>
<dbReference type="EMBL" id="JABAGD010000033">
    <property type="protein sequence ID" value="NMF06400.1"/>
    <property type="molecule type" value="Genomic_DNA"/>
</dbReference>
<dbReference type="InterPro" id="IPR049739">
    <property type="entry name" value="YraL-like"/>
</dbReference>
<proteinExistence type="predicted"/>
<evidence type="ECO:0008006" key="3">
    <source>
        <dbReference type="Google" id="ProtNLM"/>
    </source>
</evidence>
<evidence type="ECO:0000313" key="1">
    <source>
        <dbReference type="EMBL" id="NMF06400.1"/>
    </source>
</evidence>
<dbReference type="AlphaFoldDB" id="A0A7X9SQY4"/>
<protein>
    <recommendedName>
        <fullName evidence="3">Mor transcription activator family protein</fullName>
    </recommendedName>
</protein>
<dbReference type="PANTHER" id="PTHR37812">
    <property type="entry name" value="MU-LIKE PROPHAGE FLUMU PROTEIN C"/>
    <property type="match status" value="1"/>
</dbReference>
<dbReference type="InterPro" id="IPR052411">
    <property type="entry name" value="c-mor_Regulatory_Protein"/>
</dbReference>
<dbReference type="PANTHER" id="PTHR37812:SF1">
    <property type="entry name" value="MU-LIKE PROPHAGE FLUMU PROTEIN C"/>
    <property type="match status" value="1"/>
</dbReference>
<dbReference type="Proteomes" id="UP000587880">
    <property type="component" value="Unassembled WGS sequence"/>
</dbReference>